<organism evidence="1 2">
    <name type="scientific">Streptomyces regalis</name>
    <dbReference type="NCBI Taxonomy" id="68262"/>
    <lineage>
        <taxon>Bacteria</taxon>
        <taxon>Bacillati</taxon>
        <taxon>Actinomycetota</taxon>
        <taxon>Actinomycetes</taxon>
        <taxon>Kitasatosporales</taxon>
        <taxon>Streptomycetaceae</taxon>
        <taxon>Streptomyces</taxon>
    </lineage>
</organism>
<dbReference type="InterPro" id="IPR009014">
    <property type="entry name" value="Transketo_C/PFOR_II"/>
</dbReference>
<accession>A0A101J6J9</accession>
<protein>
    <submittedName>
        <fullName evidence="1">Transketolase</fullName>
    </submittedName>
</protein>
<dbReference type="Gene3D" id="3.40.50.920">
    <property type="match status" value="1"/>
</dbReference>
<keyword evidence="2" id="KW-1185">Reference proteome</keyword>
<dbReference type="Proteomes" id="UP000053923">
    <property type="component" value="Unassembled WGS sequence"/>
</dbReference>
<reference evidence="2" key="1">
    <citation type="submission" date="2015-10" db="EMBL/GenBank/DDBJ databases">
        <authorList>
            <person name="Ju K.-S."/>
            <person name="Doroghazi J.R."/>
            <person name="Metcalf W.W."/>
        </authorList>
    </citation>
    <scope>NUCLEOTIDE SEQUENCE [LARGE SCALE GENOMIC DNA]</scope>
    <source>
        <strain evidence="2">NRRL 3151</strain>
    </source>
</reference>
<evidence type="ECO:0000313" key="2">
    <source>
        <dbReference type="Proteomes" id="UP000053923"/>
    </source>
</evidence>
<comment type="caution">
    <text evidence="1">The sequence shown here is derived from an EMBL/GenBank/DDBJ whole genome shotgun (WGS) entry which is preliminary data.</text>
</comment>
<dbReference type="EMBL" id="LLZG01000411">
    <property type="protein sequence ID" value="KUL21165.1"/>
    <property type="molecule type" value="Genomic_DNA"/>
</dbReference>
<gene>
    <name evidence="1" type="ORF">ADL12_45930</name>
</gene>
<name>A0A101J6J9_9ACTN</name>
<sequence length="210" mass="22288">MTRRRNPSPGGLAVHPDMLQAVAESLLTTRPDGPAGRGTVLVGYRAVEELARFAGDPRWSVHVPGHPDEVRHAIGRAVRRGERAYVHLSGGSNAEPRCPTEGFELVREGFDGVVLAVGAALDPVLRATAGLDLAVLYAATVRPFDEVGLRTAVLAADHADVVLVEPGLPGLSARHVAETLVHVPHRLLPLGGADGLDEDVLARAVRDFLR</sequence>
<dbReference type="AlphaFoldDB" id="A0A101J6J9"/>
<proteinExistence type="predicted"/>
<dbReference type="SUPFAM" id="SSF52922">
    <property type="entry name" value="TK C-terminal domain-like"/>
    <property type="match status" value="1"/>
</dbReference>
<evidence type="ECO:0000313" key="1">
    <source>
        <dbReference type="EMBL" id="KUL21165.1"/>
    </source>
</evidence>